<evidence type="ECO:0000313" key="2">
    <source>
        <dbReference type="Proteomes" id="UP001055879"/>
    </source>
</evidence>
<reference evidence="1 2" key="2">
    <citation type="journal article" date="2022" name="Mol. Ecol. Resour.">
        <title>The genomes of chicory, endive, great burdock and yacon provide insights into Asteraceae paleo-polyploidization history and plant inulin production.</title>
        <authorList>
            <person name="Fan W."/>
            <person name="Wang S."/>
            <person name="Wang H."/>
            <person name="Wang A."/>
            <person name="Jiang F."/>
            <person name="Liu H."/>
            <person name="Zhao H."/>
            <person name="Xu D."/>
            <person name="Zhang Y."/>
        </authorList>
    </citation>
    <scope>NUCLEOTIDE SEQUENCE [LARGE SCALE GENOMIC DNA]</scope>
    <source>
        <strain evidence="2">cv. Niubang</strain>
    </source>
</reference>
<dbReference type="Proteomes" id="UP001055879">
    <property type="component" value="Linkage Group LG15"/>
</dbReference>
<accession>A0ACB8XVI9</accession>
<proteinExistence type="predicted"/>
<reference evidence="2" key="1">
    <citation type="journal article" date="2022" name="Mol. Ecol. Resour.">
        <title>The genomes of chicory, endive, great burdock and yacon provide insights into Asteraceae palaeo-polyploidization history and plant inulin production.</title>
        <authorList>
            <person name="Fan W."/>
            <person name="Wang S."/>
            <person name="Wang H."/>
            <person name="Wang A."/>
            <person name="Jiang F."/>
            <person name="Liu H."/>
            <person name="Zhao H."/>
            <person name="Xu D."/>
            <person name="Zhang Y."/>
        </authorList>
    </citation>
    <scope>NUCLEOTIDE SEQUENCE [LARGE SCALE GENOMIC DNA]</scope>
    <source>
        <strain evidence="2">cv. Niubang</strain>
    </source>
</reference>
<organism evidence="1 2">
    <name type="scientific">Arctium lappa</name>
    <name type="common">Greater burdock</name>
    <name type="synonym">Lappa major</name>
    <dbReference type="NCBI Taxonomy" id="4217"/>
    <lineage>
        <taxon>Eukaryota</taxon>
        <taxon>Viridiplantae</taxon>
        <taxon>Streptophyta</taxon>
        <taxon>Embryophyta</taxon>
        <taxon>Tracheophyta</taxon>
        <taxon>Spermatophyta</taxon>
        <taxon>Magnoliopsida</taxon>
        <taxon>eudicotyledons</taxon>
        <taxon>Gunneridae</taxon>
        <taxon>Pentapetalae</taxon>
        <taxon>asterids</taxon>
        <taxon>campanulids</taxon>
        <taxon>Asterales</taxon>
        <taxon>Asteraceae</taxon>
        <taxon>Carduoideae</taxon>
        <taxon>Cardueae</taxon>
        <taxon>Arctiinae</taxon>
        <taxon>Arctium</taxon>
    </lineage>
</organism>
<comment type="caution">
    <text evidence="1">The sequence shown here is derived from an EMBL/GenBank/DDBJ whole genome shotgun (WGS) entry which is preliminary data.</text>
</comment>
<gene>
    <name evidence="1" type="ORF">L6452_39115</name>
</gene>
<name>A0ACB8XVI9_ARCLA</name>
<protein>
    <submittedName>
        <fullName evidence="1">Uncharacterized protein</fullName>
    </submittedName>
</protein>
<sequence length="237" mass="27242">MAFICGSSANQEDDFEVLWPSQRKTTRRHSFCSRSNKDSKNPYSNRGLDKFEALLADLDGKRQKIFTQKGSEDISFVRFVYSNSNDVKPIVVKIKDHRKQDHKLNVENPKTAELSPANSNKTGGGTAVEVAKPSIDLCKKKDQWRRKIGDWWKPWYCLPLFVILILVFLVFFGRSFAILCTSLGWYLVPATSEINPKKQKKIVKKENARKSSEKMIMSPRSVLNSEPMNNQPHRKSF</sequence>
<keyword evidence="2" id="KW-1185">Reference proteome</keyword>
<dbReference type="EMBL" id="CM042061">
    <property type="protein sequence ID" value="KAI3673008.1"/>
    <property type="molecule type" value="Genomic_DNA"/>
</dbReference>
<evidence type="ECO:0000313" key="1">
    <source>
        <dbReference type="EMBL" id="KAI3673008.1"/>
    </source>
</evidence>